<dbReference type="InterPro" id="IPR050595">
    <property type="entry name" value="Bact_response_regulator"/>
</dbReference>
<dbReference type="GO" id="GO:0000160">
    <property type="term" value="P:phosphorelay signal transduction system"/>
    <property type="evidence" value="ECO:0007669"/>
    <property type="project" value="UniProtKB-KW"/>
</dbReference>
<name>A0A2K8KQW3_9GAMM</name>
<dbReference type="CDD" id="cd00156">
    <property type="entry name" value="REC"/>
    <property type="match status" value="1"/>
</dbReference>
<evidence type="ECO:0000313" key="5">
    <source>
        <dbReference type="EMBL" id="ATX77002.1"/>
    </source>
</evidence>
<gene>
    <name evidence="5" type="ORF">REIFOR_01865</name>
</gene>
<evidence type="ECO:0000256" key="3">
    <source>
        <dbReference type="PROSITE-ProRule" id="PRU00169"/>
    </source>
</evidence>
<dbReference type="SMART" id="SM00448">
    <property type="entry name" value="REC"/>
    <property type="match status" value="1"/>
</dbReference>
<evidence type="ECO:0000256" key="2">
    <source>
        <dbReference type="ARBA" id="ARBA00023012"/>
    </source>
</evidence>
<dbReference type="Proteomes" id="UP000229757">
    <property type="component" value="Chromosome"/>
</dbReference>
<dbReference type="OrthoDB" id="9800897at2"/>
<sequence>MNKIAISHIGLTAKDQMLLRNLCRLSSTVMGQFTLVDDPNSPQGDVLLINTQAERAEQTFKAVQQFKQFRSIIALQDTEQVTHAWLPSAEILTRPMVLRRVTKVFERLVNQNRLESESSTSNLTILVVDDSMPVRTFMKQRLHDLLGNQIAVDLACDGTEALRLSANHPYNLVFLDVLMPDIDGYQVCRQIKARQQALPVVMLTSKGSTLNKVKAKMSGSNGYITKPPTDLALLHELGRFLPTSLIPIHPTPQLV</sequence>
<evidence type="ECO:0000313" key="6">
    <source>
        <dbReference type="Proteomes" id="UP000229757"/>
    </source>
</evidence>
<dbReference type="PANTHER" id="PTHR44591">
    <property type="entry name" value="STRESS RESPONSE REGULATOR PROTEIN 1"/>
    <property type="match status" value="1"/>
</dbReference>
<dbReference type="EMBL" id="CP011797">
    <property type="protein sequence ID" value="ATX77002.1"/>
    <property type="molecule type" value="Genomic_DNA"/>
</dbReference>
<dbReference type="KEGG" id="rfo:REIFOR_01865"/>
<evidence type="ECO:0000259" key="4">
    <source>
        <dbReference type="PROSITE" id="PS50110"/>
    </source>
</evidence>
<organism evidence="5 6">
    <name type="scientific">Reinekea forsetii</name>
    <dbReference type="NCBI Taxonomy" id="1336806"/>
    <lineage>
        <taxon>Bacteria</taxon>
        <taxon>Pseudomonadati</taxon>
        <taxon>Pseudomonadota</taxon>
        <taxon>Gammaproteobacteria</taxon>
        <taxon>Oceanospirillales</taxon>
        <taxon>Saccharospirillaceae</taxon>
        <taxon>Reinekea</taxon>
    </lineage>
</organism>
<keyword evidence="1 3" id="KW-0597">Phosphoprotein</keyword>
<dbReference type="SUPFAM" id="SSF52172">
    <property type="entry name" value="CheY-like"/>
    <property type="match status" value="1"/>
</dbReference>
<reference evidence="5 6" key="1">
    <citation type="journal article" date="2017" name="Environ. Microbiol.">
        <title>Genomic and physiological analyses of 'Reinekea forsetii' reveal a versatile opportunistic lifestyle during spring algae blooms.</title>
        <authorList>
            <person name="Avci B."/>
            <person name="Hahnke R.L."/>
            <person name="Chafee M."/>
            <person name="Fischer T."/>
            <person name="Gruber-Vodicka H."/>
            <person name="Tegetmeyer H.E."/>
            <person name="Harder J."/>
            <person name="Fuchs B.M."/>
            <person name="Amann R.I."/>
            <person name="Teeling H."/>
        </authorList>
    </citation>
    <scope>NUCLEOTIDE SEQUENCE [LARGE SCALE GENOMIC DNA]</scope>
    <source>
        <strain evidence="5 6">Hel1_31_D35</strain>
    </source>
</reference>
<evidence type="ECO:0000256" key="1">
    <source>
        <dbReference type="ARBA" id="ARBA00022553"/>
    </source>
</evidence>
<proteinExistence type="predicted"/>
<dbReference type="InterPro" id="IPR001789">
    <property type="entry name" value="Sig_transdc_resp-reg_receiver"/>
</dbReference>
<dbReference type="PROSITE" id="PS50110">
    <property type="entry name" value="RESPONSE_REGULATORY"/>
    <property type="match status" value="1"/>
</dbReference>
<keyword evidence="6" id="KW-1185">Reference proteome</keyword>
<dbReference type="PANTHER" id="PTHR44591:SF14">
    <property type="entry name" value="PROTEIN PILG"/>
    <property type="match status" value="1"/>
</dbReference>
<protein>
    <submittedName>
        <fullName evidence="5">Signal transduction response regulator</fullName>
    </submittedName>
</protein>
<feature type="modified residue" description="4-aspartylphosphate" evidence="3">
    <location>
        <position position="176"/>
    </location>
</feature>
<dbReference type="InterPro" id="IPR011006">
    <property type="entry name" value="CheY-like_superfamily"/>
</dbReference>
<dbReference type="RefSeq" id="WP_158524343.1">
    <property type="nucleotide sequence ID" value="NZ_CP011797.1"/>
</dbReference>
<dbReference type="AlphaFoldDB" id="A0A2K8KQW3"/>
<feature type="domain" description="Response regulatory" evidence="4">
    <location>
        <begin position="124"/>
        <end position="241"/>
    </location>
</feature>
<dbReference type="Gene3D" id="3.40.50.2300">
    <property type="match status" value="1"/>
</dbReference>
<keyword evidence="2" id="KW-0902">Two-component regulatory system</keyword>
<dbReference type="Pfam" id="PF00072">
    <property type="entry name" value="Response_reg"/>
    <property type="match status" value="1"/>
</dbReference>
<accession>A0A2K8KQW3</accession>